<dbReference type="EMBL" id="JMSE01000971">
    <property type="protein sequence ID" value="KDN66010.1"/>
    <property type="molecule type" value="Genomic_DNA"/>
</dbReference>
<keyword evidence="3" id="KW-1185">Reference proteome</keyword>
<dbReference type="AlphaFoldDB" id="A0A066XIZ3"/>
<proteinExistence type="predicted"/>
<organism evidence="2 3">
    <name type="scientific">Colletotrichum sublineola</name>
    <name type="common">Sorghum anthracnose fungus</name>
    <dbReference type="NCBI Taxonomy" id="1173701"/>
    <lineage>
        <taxon>Eukaryota</taxon>
        <taxon>Fungi</taxon>
        <taxon>Dikarya</taxon>
        <taxon>Ascomycota</taxon>
        <taxon>Pezizomycotina</taxon>
        <taxon>Sordariomycetes</taxon>
        <taxon>Hypocreomycetidae</taxon>
        <taxon>Glomerellales</taxon>
        <taxon>Glomerellaceae</taxon>
        <taxon>Colletotrichum</taxon>
        <taxon>Colletotrichum graminicola species complex</taxon>
    </lineage>
</organism>
<evidence type="ECO:0000313" key="3">
    <source>
        <dbReference type="Proteomes" id="UP000027238"/>
    </source>
</evidence>
<dbReference type="Proteomes" id="UP000027238">
    <property type="component" value="Unassembled WGS sequence"/>
</dbReference>
<name>A0A066XIZ3_COLSU</name>
<evidence type="ECO:0000313" key="2">
    <source>
        <dbReference type="EMBL" id="KDN66010.1"/>
    </source>
</evidence>
<accession>A0A066XIZ3</accession>
<reference evidence="3" key="1">
    <citation type="journal article" date="2014" name="Genome Announc.">
        <title>Draft genome sequence of Colletotrichum sublineola, a destructive pathogen of cultivated sorghum.</title>
        <authorList>
            <person name="Baroncelli R."/>
            <person name="Sanz-Martin J.M."/>
            <person name="Rech G.E."/>
            <person name="Sukno S.A."/>
            <person name="Thon M.R."/>
        </authorList>
    </citation>
    <scope>NUCLEOTIDE SEQUENCE [LARGE SCALE GENOMIC DNA]</scope>
    <source>
        <strain evidence="3">TX430BB</strain>
    </source>
</reference>
<feature type="region of interest" description="Disordered" evidence="1">
    <location>
        <begin position="147"/>
        <end position="168"/>
    </location>
</feature>
<sequence>MTSSRGLSRDHQSPRVTNKIREMAVWGGIGRTAAQPRLLSTPLLWRRRSRFKPRPHASDVLERKKRTFYPAIRVAVAKSLSYRIRMYGLGVVQKYQKYDGEFSLLGGLGKSERRRRRKRDGSFADLRGMQKRDAVCRDRVRTLARTRAAAAARHRDLRPESSQGSVEA</sequence>
<comment type="caution">
    <text evidence="2">The sequence shown here is derived from an EMBL/GenBank/DDBJ whole genome shotgun (WGS) entry which is preliminary data.</text>
</comment>
<dbReference type="HOGENOM" id="CLU_1586377_0_0_1"/>
<gene>
    <name evidence="2" type="ORF">CSUB01_00676</name>
</gene>
<evidence type="ECO:0000256" key="1">
    <source>
        <dbReference type="SAM" id="MobiDB-lite"/>
    </source>
</evidence>
<protein>
    <submittedName>
        <fullName evidence="2">Uncharacterized protein</fullName>
    </submittedName>
</protein>